<dbReference type="Proteomes" id="UP001519349">
    <property type="component" value="Unassembled WGS sequence"/>
</dbReference>
<evidence type="ECO:0000256" key="4">
    <source>
        <dbReference type="ARBA" id="ARBA00022989"/>
    </source>
</evidence>
<dbReference type="InterPro" id="IPR051449">
    <property type="entry name" value="ABC-2_transporter_component"/>
</dbReference>
<keyword evidence="5 6" id="KW-0472">Membrane</keyword>
<keyword evidence="9" id="KW-1185">Reference proteome</keyword>
<accession>A0ABS5AZ37</accession>
<feature type="transmembrane region" description="Helical" evidence="6">
    <location>
        <begin position="309"/>
        <end position="333"/>
    </location>
</feature>
<evidence type="ECO:0000256" key="5">
    <source>
        <dbReference type="ARBA" id="ARBA00023136"/>
    </source>
</evidence>
<dbReference type="EMBL" id="QFAY01000026">
    <property type="protein sequence ID" value="MBP2621854.1"/>
    <property type="molecule type" value="Genomic_DNA"/>
</dbReference>
<dbReference type="InterPro" id="IPR013525">
    <property type="entry name" value="ABC2_TM"/>
</dbReference>
<dbReference type="RefSeq" id="WP_209551887.1">
    <property type="nucleotide sequence ID" value="NZ_QFAY01000026.1"/>
</dbReference>
<evidence type="ECO:0000259" key="7">
    <source>
        <dbReference type="Pfam" id="PF12698"/>
    </source>
</evidence>
<feature type="transmembrane region" description="Helical" evidence="6">
    <location>
        <begin position="171"/>
        <end position="189"/>
    </location>
</feature>
<keyword evidence="4 6" id="KW-1133">Transmembrane helix</keyword>
<evidence type="ECO:0000256" key="1">
    <source>
        <dbReference type="ARBA" id="ARBA00004651"/>
    </source>
</evidence>
<comment type="caution">
    <text evidence="8">The sequence shown here is derived from an EMBL/GenBank/DDBJ whole genome shotgun (WGS) entry which is preliminary data.</text>
</comment>
<proteinExistence type="predicted"/>
<reference evidence="8 9" key="1">
    <citation type="submission" date="2018-05" db="EMBL/GenBank/DDBJ databases">
        <title>Draft genome sequence of Streptococcus panodentis CCUG 70867T.</title>
        <authorList>
            <person name="Salva-Serra F."/>
            <person name="Mendez V."/>
            <person name="Jaen-Luchoro D."/>
            <person name="Gonzales-Siles L."/>
            <person name="Karlsson R."/>
            <person name="Engstrom-Jakobsson H."/>
            <person name="Busquets A."/>
            <person name="Gomila M."/>
            <person name="Pineiro-Iglesias B."/>
            <person name="Bennasar-Figueras A."/>
            <person name="Seeger M."/>
            <person name="Moore E."/>
        </authorList>
    </citation>
    <scope>NUCLEOTIDE SEQUENCE [LARGE SCALE GENOMIC DNA]</scope>
    <source>
        <strain evidence="8 9">CCUG 70867</strain>
    </source>
</reference>
<dbReference type="PANTHER" id="PTHR30294:SF29">
    <property type="entry name" value="MULTIDRUG ABC TRANSPORTER PERMEASE YBHS-RELATED"/>
    <property type="match status" value="1"/>
</dbReference>
<feature type="transmembrane region" description="Helical" evidence="6">
    <location>
        <begin position="353"/>
        <end position="377"/>
    </location>
</feature>
<evidence type="ECO:0000256" key="6">
    <source>
        <dbReference type="SAM" id="Phobius"/>
    </source>
</evidence>
<evidence type="ECO:0000256" key="3">
    <source>
        <dbReference type="ARBA" id="ARBA00022692"/>
    </source>
</evidence>
<feature type="transmembrane region" description="Helical" evidence="6">
    <location>
        <begin position="21"/>
        <end position="41"/>
    </location>
</feature>
<keyword evidence="2" id="KW-1003">Cell membrane</keyword>
<protein>
    <submittedName>
        <fullName evidence="8">ABC transporter permease</fullName>
    </submittedName>
</protein>
<gene>
    <name evidence="8" type="ORF">DHL47_11115</name>
</gene>
<comment type="subcellular location">
    <subcellularLocation>
        <location evidence="1">Cell membrane</location>
        <topology evidence="1">Multi-pass membrane protein</topology>
    </subcellularLocation>
</comment>
<evidence type="ECO:0000256" key="2">
    <source>
        <dbReference type="ARBA" id="ARBA00022475"/>
    </source>
</evidence>
<feature type="transmembrane region" description="Helical" evidence="6">
    <location>
        <begin position="221"/>
        <end position="249"/>
    </location>
</feature>
<evidence type="ECO:0000313" key="9">
    <source>
        <dbReference type="Proteomes" id="UP001519349"/>
    </source>
</evidence>
<keyword evidence="3 6" id="KW-0812">Transmembrane</keyword>
<feature type="transmembrane region" description="Helical" evidence="6">
    <location>
        <begin position="269"/>
        <end position="297"/>
    </location>
</feature>
<dbReference type="Pfam" id="PF12698">
    <property type="entry name" value="ABC2_membrane_3"/>
    <property type="match status" value="1"/>
</dbReference>
<feature type="domain" description="ABC-2 type transporter transmembrane" evidence="7">
    <location>
        <begin position="19"/>
        <end position="375"/>
    </location>
</feature>
<evidence type="ECO:0000313" key="8">
    <source>
        <dbReference type="EMBL" id="MBP2621854.1"/>
    </source>
</evidence>
<dbReference type="PANTHER" id="PTHR30294">
    <property type="entry name" value="MEMBRANE COMPONENT OF ABC TRANSPORTER YHHJ-RELATED"/>
    <property type="match status" value="1"/>
</dbReference>
<sequence>MKQIWIVTKETYLRHVKSWSFVVMVLAPFLMLGLSIGLGYIQGATAGRQADKIALVSSEASLLDGFAMEENFTQTYKDEAAAKKAIKEEKILGYVAIESENGQIKAVYHGEGDMKQEDKLALLQTLQQLQTTINVSQAKLSSEQQAALNREPQFSEKINEAKEQKKSLQKIGFFIISMLIYMILLTYSASTAQDIANEKGTKIMEVIFSSIKASQYFYGRLLGILGVIVTHFSIYILGGFALVALGSNIDLIRKFLDENPETISQLGTIFSPATIAFAVLGVCAYVILSAFCGSLVVRIEDAQKATQPIIFLVMLGLFGSMSLGQTDTVILKVGSYLPFLSTFFMPQRLINGYASNIEALISFAVLLAFTLAMAWYIGRIYAGLILQTDDIGFIKSFKKALTHK</sequence>
<name>A0ABS5AZ37_9STRE</name>
<organism evidence="8 9">
    <name type="scientific">Streptococcus panodentis</name>
    <dbReference type="NCBI Taxonomy" id="1581472"/>
    <lineage>
        <taxon>Bacteria</taxon>
        <taxon>Bacillati</taxon>
        <taxon>Bacillota</taxon>
        <taxon>Bacilli</taxon>
        <taxon>Lactobacillales</taxon>
        <taxon>Streptococcaceae</taxon>
        <taxon>Streptococcus</taxon>
    </lineage>
</organism>